<dbReference type="Pfam" id="PF25735">
    <property type="entry name" value="Phage_L5_gp82"/>
    <property type="match status" value="1"/>
</dbReference>
<dbReference type="EMBL" id="UINC01067142">
    <property type="protein sequence ID" value="SVB98530.1"/>
    <property type="molecule type" value="Genomic_DNA"/>
</dbReference>
<dbReference type="InterPro" id="IPR058002">
    <property type="entry name" value="Gp82"/>
</dbReference>
<accession>A0A382IFU2</accession>
<gene>
    <name evidence="1" type="ORF">METZ01_LOCUS251384</name>
</gene>
<sequence>MPKRTIPHVENSSQILEHINPDKPVRVYRNLHKKVISVKQDGLVCCHADNVVLQNCKFIVSKAGQKRVRAEKRKNVHSYIKGTVVDARATDHILPFKWDILYYNPYTTDFWTMESNGKEVESAEWVDVDGTGGTLPQVVGFNVMYKEKTK</sequence>
<proteinExistence type="predicted"/>
<reference evidence="1" key="1">
    <citation type="submission" date="2018-05" db="EMBL/GenBank/DDBJ databases">
        <authorList>
            <person name="Lanie J.A."/>
            <person name="Ng W.-L."/>
            <person name="Kazmierczak K.M."/>
            <person name="Andrzejewski T.M."/>
            <person name="Davidsen T.M."/>
            <person name="Wayne K.J."/>
            <person name="Tettelin H."/>
            <person name="Glass J.I."/>
            <person name="Rusch D."/>
            <person name="Podicherti R."/>
            <person name="Tsui H.-C.T."/>
            <person name="Winkler M.E."/>
        </authorList>
    </citation>
    <scope>NUCLEOTIDE SEQUENCE</scope>
</reference>
<organism evidence="1">
    <name type="scientific">marine metagenome</name>
    <dbReference type="NCBI Taxonomy" id="408172"/>
    <lineage>
        <taxon>unclassified sequences</taxon>
        <taxon>metagenomes</taxon>
        <taxon>ecological metagenomes</taxon>
    </lineage>
</organism>
<dbReference type="AlphaFoldDB" id="A0A382IFU2"/>
<evidence type="ECO:0000313" key="1">
    <source>
        <dbReference type="EMBL" id="SVB98530.1"/>
    </source>
</evidence>
<protein>
    <submittedName>
        <fullName evidence="1">Uncharacterized protein</fullName>
    </submittedName>
</protein>
<name>A0A382IFU2_9ZZZZ</name>